<feature type="region of interest" description="Disordered" evidence="1">
    <location>
        <begin position="1"/>
        <end position="61"/>
    </location>
</feature>
<dbReference type="Proteomes" id="UP000287651">
    <property type="component" value="Unassembled WGS sequence"/>
</dbReference>
<protein>
    <submittedName>
        <fullName evidence="2">Uncharacterized protein</fullName>
    </submittedName>
</protein>
<reference evidence="2 3" key="1">
    <citation type="journal article" date="2014" name="Agronomy (Basel)">
        <title>A Draft Genome Sequence for Ensete ventricosum, the Drought-Tolerant Tree Against Hunger.</title>
        <authorList>
            <person name="Harrison J."/>
            <person name="Moore K.A."/>
            <person name="Paszkiewicz K."/>
            <person name="Jones T."/>
            <person name="Grant M."/>
            <person name="Ambacheew D."/>
            <person name="Muzemil S."/>
            <person name="Studholme D.J."/>
        </authorList>
    </citation>
    <scope>NUCLEOTIDE SEQUENCE [LARGE SCALE GENOMIC DNA]</scope>
</reference>
<organism evidence="2 3">
    <name type="scientific">Ensete ventricosum</name>
    <name type="common">Abyssinian banana</name>
    <name type="synonym">Musa ensete</name>
    <dbReference type="NCBI Taxonomy" id="4639"/>
    <lineage>
        <taxon>Eukaryota</taxon>
        <taxon>Viridiplantae</taxon>
        <taxon>Streptophyta</taxon>
        <taxon>Embryophyta</taxon>
        <taxon>Tracheophyta</taxon>
        <taxon>Spermatophyta</taxon>
        <taxon>Magnoliopsida</taxon>
        <taxon>Liliopsida</taxon>
        <taxon>Zingiberales</taxon>
        <taxon>Musaceae</taxon>
        <taxon>Ensete</taxon>
    </lineage>
</organism>
<comment type="caution">
    <text evidence="2">The sequence shown here is derived from an EMBL/GenBank/DDBJ whole genome shotgun (WGS) entry which is preliminary data.</text>
</comment>
<accession>A0A426XNE2</accession>
<evidence type="ECO:0000313" key="3">
    <source>
        <dbReference type="Proteomes" id="UP000287651"/>
    </source>
</evidence>
<evidence type="ECO:0000256" key="1">
    <source>
        <dbReference type="SAM" id="MobiDB-lite"/>
    </source>
</evidence>
<evidence type="ECO:0000313" key="2">
    <source>
        <dbReference type="EMBL" id="RRT41028.1"/>
    </source>
</evidence>
<proteinExistence type="predicted"/>
<sequence>MARPLARAATHGQVGCGQDSLQGGNWMLPGQPVGDPPRGQQSPASTISCSQPAGVTGCRAPTRGYSPRPALSQVVTAPCQGGCRQARAATAYVGAVT</sequence>
<feature type="compositionally biased region" description="Polar residues" evidence="1">
    <location>
        <begin position="39"/>
        <end position="53"/>
    </location>
</feature>
<dbReference type="AlphaFoldDB" id="A0A426XNE2"/>
<name>A0A426XNE2_ENSVE</name>
<gene>
    <name evidence="2" type="ORF">B296_00050992</name>
</gene>
<dbReference type="EMBL" id="AMZH03018911">
    <property type="protein sequence ID" value="RRT41028.1"/>
    <property type="molecule type" value="Genomic_DNA"/>
</dbReference>